<dbReference type="OrthoDB" id="614750at2"/>
<gene>
    <name evidence="4" type="ORF">C2869_12275</name>
</gene>
<dbReference type="KEGG" id="cate:C2869_12275"/>
<organism evidence="4 5">
    <name type="scientific">Saccharobesus litoralis</name>
    <dbReference type="NCBI Taxonomy" id="2172099"/>
    <lineage>
        <taxon>Bacteria</taxon>
        <taxon>Pseudomonadati</taxon>
        <taxon>Pseudomonadota</taxon>
        <taxon>Gammaproteobacteria</taxon>
        <taxon>Alteromonadales</taxon>
        <taxon>Alteromonadaceae</taxon>
        <taxon>Saccharobesus</taxon>
    </lineage>
</organism>
<dbReference type="InterPro" id="IPR032812">
    <property type="entry name" value="SbsA_Ig"/>
</dbReference>
<dbReference type="Pfam" id="PF01345">
    <property type="entry name" value="DUF11"/>
    <property type="match status" value="1"/>
</dbReference>
<dbReference type="EMBL" id="CP026604">
    <property type="protein sequence ID" value="AWB67164.1"/>
    <property type="molecule type" value="Genomic_DNA"/>
</dbReference>
<dbReference type="Gene3D" id="2.60.40.2810">
    <property type="match status" value="1"/>
</dbReference>
<evidence type="ECO:0008006" key="6">
    <source>
        <dbReference type="Google" id="ProtNLM"/>
    </source>
</evidence>
<dbReference type="SUPFAM" id="SSF69318">
    <property type="entry name" value="Integrin alpha N-terminal domain"/>
    <property type="match status" value="1"/>
</dbReference>
<dbReference type="InterPro" id="IPR028994">
    <property type="entry name" value="Integrin_alpha_N"/>
</dbReference>
<feature type="domain" description="DUF11" evidence="2">
    <location>
        <begin position="1252"/>
        <end position="1364"/>
    </location>
</feature>
<name>A0A2S0VSH4_9ALTE</name>
<evidence type="ECO:0000313" key="5">
    <source>
        <dbReference type="Proteomes" id="UP000244441"/>
    </source>
</evidence>
<dbReference type="Gene3D" id="2.60.40.3440">
    <property type="match status" value="1"/>
</dbReference>
<evidence type="ECO:0000259" key="2">
    <source>
        <dbReference type="Pfam" id="PF01345"/>
    </source>
</evidence>
<sequence>MNRYLVTSQIKLAKALGLPKLLAGLSLILTFGLAATPPTVSDVSGLNAGVYNSQDTLDIAVSFSSDISHLVLPDNGVPMLVLALDSGNAYAQYVNHDGRTINFRYTPSFTNFDSNGISIIGFDGLLFSNNDELPVKPILSEPLQFNDVVIQHSNVAELPAPQVYLPGDTLDFKLRWGGVTSISVQSGTPQLVVDIAGSEKTLNGLANNSGELVFTYPVTSQDANLAELVVKQLHVNDAVIIGTLNSTLDHKGGSYVLPITNANFTYSGLYAANRPIQVGVSDAPEIIRINTEQKENLQAGDKVQFTARFSGYVNVTNSPSLQIEINGQIVNASYVSGTGTTDLVFEYELQSALNTTQDIKYLALLENDGSLTNTSGTSINLSLDNLNTTTGNIQLVTLASNAPDLINSSFSIDISLAVADDNFSTDQLIITNGEISQLNGDGTQYSAMVTPLTDGQVVISAVNVSSASSDSNQFEITRQYDGTAPKFATSQPAQNEQTFSALDSLITLQFDEAVKLNNELADALVVSDNQQQVLALANIEVNNQQIQATLADKLIPSGQYKITFNEQAITDLAGNLVSQLPDNISFTTENIAPVSANDQFQLLEDQALLLNVLANDSDAEDYLDQQQVTIVGSPNQGVVQVDSKTGHVWYAPSSQFSGNDSFSYTVSDQQGKVSNIATVDLQVDAVNDPPRLNMVTRIDIIAGSTINQPITVIDPEQDAISMSLASEFAWLTIKDNALTGQVPATAVGEITVPISLFDGNATIVESVVLNVTSPDPLAEFISINWLENIGFVNQPIALTIQSINTNYPIKTLTLTFDGEFDFISSGKNCLNTAANQVSCAITSGQEIDSGVTLLPTKTGQIQVAISANHHGDGSTVSDSSPIYKSVSITEKLIETATTQFNTSVNLSHILNIDVLPNSPGLETILASSAGENIKIVSLEQQSLLATINDTGDTVQTATIDVNQDALLDILVVNKQFALSALYLNNGDGTFAFHSHLPNAIQAKVIDTNQDDLLDIVLLNQDGIKVYAQQQQSYVDVWQLNQDMQIHYFDIADVNGDQVVDLVVATPTQVEVLLDLPSQIIQNQVKTASSALTFTLNANAELVNLVDLDNNGTHEILVANKYPHLAPSEHALDIYQYVSDSNQFERAVSIGKDKLAGVFAEQIDNQYGLDITALTVSGTVQTFVADEAIANNGQFSFTQTPELLQQSSKIYALADTNADAMADLVSYDVVNNQLDLYTTQGQGLFSQPLSQIDIALSSSQNNLVLPNTGAAQQLVLTALNNGDSPAMNAKLVFSLPQGVDISNNINCQKTTTGNASCTLGKIAVGQSASVNLTLSNMLVSETVLTSSIFANGQDTAPQNNQLSTTLTLNHAPIAANDTFSFVAKNNVSLDVLSNDTDQDSDALKISTASSDIGTVTVSSNNQINLSLAPDYLGKIIVNYTIEDPHGLTANAQATVDISAKPSKSSSGGSLSLWVLLLMMFRFIILLPNQNHARK</sequence>
<dbReference type="PANTHER" id="PTHR46580">
    <property type="entry name" value="SENSOR KINASE-RELATED"/>
    <property type="match status" value="1"/>
</dbReference>
<reference evidence="4 5" key="1">
    <citation type="submission" date="2018-01" db="EMBL/GenBank/DDBJ databases">
        <title>Genome sequence of a Cantenovulum-like bacteria.</title>
        <authorList>
            <person name="Tan W.R."/>
            <person name="Lau N.-S."/>
            <person name="Go F."/>
            <person name="Amirul A.-A.A."/>
        </authorList>
    </citation>
    <scope>NUCLEOTIDE SEQUENCE [LARGE SCALE GENOMIC DNA]</scope>
    <source>
        <strain evidence="4 5">CCB-QB4</strain>
    </source>
</reference>
<keyword evidence="1" id="KW-0732">Signal</keyword>
<feature type="domain" description="SbsA Ig-like" evidence="3">
    <location>
        <begin position="481"/>
        <end position="588"/>
    </location>
</feature>
<evidence type="ECO:0000256" key="1">
    <source>
        <dbReference type="ARBA" id="ARBA00022729"/>
    </source>
</evidence>
<protein>
    <recommendedName>
        <fullName evidence="6">Tandem-95 repeat protein</fullName>
    </recommendedName>
</protein>
<accession>A0A2S0VSH4</accession>
<dbReference type="PANTHER" id="PTHR46580:SF4">
    <property type="entry name" value="ATP_GTP-BINDING PROTEIN"/>
    <property type="match status" value="1"/>
</dbReference>
<evidence type="ECO:0000313" key="4">
    <source>
        <dbReference type="EMBL" id="AWB67164.1"/>
    </source>
</evidence>
<dbReference type="InterPro" id="IPR001434">
    <property type="entry name" value="OmcB-like_DUF11"/>
</dbReference>
<dbReference type="Proteomes" id="UP000244441">
    <property type="component" value="Chromosome"/>
</dbReference>
<proteinExistence type="predicted"/>
<dbReference type="RefSeq" id="WP_108603213.1">
    <property type="nucleotide sequence ID" value="NZ_CP026604.1"/>
</dbReference>
<dbReference type="Pfam" id="PF13205">
    <property type="entry name" value="Big_5"/>
    <property type="match status" value="1"/>
</dbReference>
<keyword evidence="5" id="KW-1185">Reference proteome</keyword>
<evidence type="ECO:0000259" key="3">
    <source>
        <dbReference type="Pfam" id="PF13205"/>
    </source>
</evidence>
<dbReference type="Pfam" id="PF17963">
    <property type="entry name" value="Big_9"/>
    <property type="match status" value="2"/>
</dbReference>